<feature type="transmembrane region" description="Helical" evidence="6">
    <location>
        <begin position="122"/>
        <end position="139"/>
    </location>
</feature>
<dbReference type="PANTHER" id="PTHR45339">
    <property type="entry name" value="HYBRID SIGNAL TRANSDUCTION HISTIDINE KINASE J"/>
    <property type="match status" value="1"/>
</dbReference>
<dbReference type="Proteomes" id="UP001595840">
    <property type="component" value="Unassembled WGS sequence"/>
</dbReference>
<dbReference type="Pfam" id="PF00512">
    <property type="entry name" value="HisKA"/>
    <property type="match status" value="1"/>
</dbReference>
<keyword evidence="6" id="KW-0472">Membrane</keyword>
<dbReference type="SUPFAM" id="SSF52172">
    <property type="entry name" value="CheY-like"/>
    <property type="match status" value="1"/>
</dbReference>
<keyword evidence="10" id="KW-1185">Reference proteome</keyword>
<dbReference type="InterPro" id="IPR001789">
    <property type="entry name" value="Sig_transdc_resp-reg_receiver"/>
</dbReference>
<dbReference type="SUPFAM" id="SSF47384">
    <property type="entry name" value="Homodimeric domain of signal transducing histidine kinase"/>
    <property type="match status" value="1"/>
</dbReference>
<feature type="domain" description="Histidine kinase" evidence="7">
    <location>
        <begin position="231"/>
        <end position="446"/>
    </location>
</feature>
<feature type="domain" description="Response regulatory" evidence="8">
    <location>
        <begin position="608"/>
        <end position="728"/>
    </location>
</feature>
<sequence length="735" mass="82496">MLQLFVPANKVQKDRKIMRETDARMAKYSRRGLILNLFAFLLCVALGDFYQQAPNYSLGLAIGLLLITLWRGYFLFRFDTLYPRAPGRWRTHYFWASFVGAAWWSLIIASVTTIVGMKNDTLLIWLYSVVFYSSVANVLAPYRKFLGLYLFLGQIPAAAAAILLGTWEGYVYGVTMLVFYLLLDHQGEVTSRIYWDRLEAQYNLDQHAKNLEIEKRDSEAAAELKNTFLTRFGGELRTSLNDVLGALSLLADSRLTSEQRELLALANKAGERQLNLVNNAIDFSQASNENLVLDHAIFNLWKLIEHVVEDVSHDAYQQQVELNHVLDSDTPVRVKGDAQRLQQVLINLLSHAIKYSSHGEVFFKSEFVIKNEQQGELQITIIDQRETVSNEKIMPATAEAVHYDTENAPLGITLCKGLAECMNGSLQVFEDKDSGTQYFFNITLDTTSKSPKSIAIEPQLRNKRILLVGIPSSIEDSFLIEMEAWGMNVDAAHDEEQALTRLEEGLNDEHPFDGALLYTHVKSLGLLTFAHRLKQHPELKSMPLAIAATLQQRASAEVEALLVHNDIKVLLKPVLRGNLHQAMLETLLAAAVVEETEGHNHQLGTGKKILLVDDHRVNQMVAKGMLQKLGYKVTLANNGKEALVALDEQAFNLILMDCQMPELDGYGATRAIRKKEQLDNVADPIPIVAMTAHAGDSDQAKCFAAGMSDYLAKPVSYDQLEDSLKRWLGKSDTKK</sequence>
<dbReference type="SMART" id="SM00387">
    <property type="entry name" value="HATPase_c"/>
    <property type="match status" value="1"/>
</dbReference>
<evidence type="ECO:0000256" key="5">
    <source>
        <dbReference type="PROSITE-ProRule" id="PRU00169"/>
    </source>
</evidence>
<dbReference type="SUPFAM" id="SSF55874">
    <property type="entry name" value="ATPase domain of HSP90 chaperone/DNA topoisomerase II/histidine kinase"/>
    <property type="match status" value="1"/>
</dbReference>
<dbReference type="InterPro" id="IPR003594">
    <property type="entry name" value="HATPase_dom"/>
</dbReference>
<dbReference type="Gene3D" id="3.30.565.10">
    <property type="entry name" value="Histidine kinase-like ATPase, C-terminal domain"/>
    <property type="match status" value="1"/>
</dbReference>
<dbReference type="InterPro" id="IPR036890">
    <property type="entry name" value="HATPase_C_sf"/>
</dbReference>
<dbReference type="InterPro" id="IPR005467">
    <property type="entry name" value="His_kinase_dom"/>
</dbReference>
<comment type="caution">
    <text evidence="9">The sequence shown here is derived from an EMBL/GenBank/DDBJ whole genome shotgun (WGS) entry which is preliminary data.</text>
</comment>
<dbReference type="EMBL" id="JBHSCX010000004">
    <property type="protein sequence ID" value="MFC4361718.1"/>
    <property type="molecule type" value="Genomic_DNA"/>
</dbReference>
<dbReference type="Gene3D" id="1.10.287.130">
    <property type="match status" value="1"/>
</dbReference>
<dbReference type="Pfam" id="PF00072">
    <property type="entry name" value="Response_reg"/>
    <property type="match status" value="1"/>
</dbReference>
<dbReference type="Pfam" id="PF02518">
    <property type="entry name" value="HATPase_c"/>
    <property type="match status" value="1"/>
</dbReference>
<dbReference type="CDD" id="cd17546">
    <property type="entry name" value="REC_hyHK_CKI1_RcsC-like"/>
    <property type="match status" value="1"/>
</dbReference>
<evidence type="ECO:0000256" key="2">
    <source>
        <dbReference type="ARBA" id="ARBA00012438"/>
    </source>
</evidence>
<comment type="catalytic activity">
    <reaction evidence="1">
        <text>ATP + protein L-histidine = ADP + protein N-phospho-L-histidine.</text>
        <dbReference type="EC" id="2.7.13.3"/>
    </reaction>
</comment>
<proteinExistence type="predicted"/>
<feature type="transmembrane region" description="Helical" evidence="6">
    <location>
        <begin position="93"/>
        <end position="116"/>
    </location>
</feature>
<dbReference type="CDD" id="cd00082">
    <property type="entry name" value="HisKA"/>
    <property type="match status" value="1"/>
</dbReference>
<dbReference type="RefSeq" id="WP_290263631.1">
    <property type="nucleotide sequence ID" value="NZ_JAUFQG010000006.1"/>
</dbReference>
<feature type="modified residue" description="4-aspartylphosphate" evidence="5">
    <location>
        <position position="657"/>
    </location>
</feature>
<feature type="transmembrane region" description="Helical" evidence="6">
    <location>
        <begin position="146"/>
        <end position="164"/>
    </location>
</feature>
<evidence type="ECO:0000256" key="1">
    <source>
        <dbReference type="ARBA" id="ARBA00000085"/>
    </source>
</evidence>
<dbReference type="PANTHER" id="PTHR45339:SF1">
    <property type="entry name" value="HYBRID SIGNAL TRANSDUCTION HISTIDINE KINASE J"/>
    <property type="match status" value="1"/>
</dbReference>
<evidence type="ECO:0000259" key="7">
    <source>
        <dbReference type="PROSITE" id="PS50109"/>
    </source>
</evidence>
<evidence type="ECO:0000259" key="8">
    <source>
        <dbReference type="PROSITE" id="PS50110"/>
    </source>
</evidence>
<gene>
    <name evidence="9" type="ORF">ACFOX3_05345</name>
</gene>
<keyword evidence="6" id="KW-0812">Transmembrane</keyword>
<dbReference type="SMART" id="SM00388">
    <property type="entry name" value="HisKA"/>
    <property type="match status" value="1"/>
</dbReference>
<dbReference type="SMART" id="SM00448">
    <property type="entry name" value="REC"/>
    <property type="match status" value="1"/>
</dbReference>
<dbReference type="PROSITE" id="PS50109">
    <property type="entry name" value="HIS_KIN"/>
    <property type="match status" value="1"/>
</dbReference>
<reference evidence="10" key="1">
    <citation type="journal article" date="2019" name="Int. J. Syst. Evol. Microbiol.">
        <title>The Global Catalogue of Microorganisms (GCM) 10K type strain sequencing project: providing services to taxonomists for standard genome sequencing and annotation.</title>
        <authorList>
            <consortium name="The Broad Institute Genomics Platform"/>
            <consortium name="The Broad Institute Genome Sequencing Center for Infectious Disease"/>
            <person name="Wu L."/>
            <person name="Ma J."/>
        </authorList>
    </citation>
    <scope>NUCLEOTIDE SEQUENCE [LARGE SCALE GENOMIC DNA]</scope>
    <source>
        <strain evidence="10">CECT 8570</strain>
    </source>
</reference>
<organism evidence="9 10">
    <name type="scientific">Simiduia curdlanivorans</name>
    <dbReference type="NCBI Taxonomy" id="1492769"/>
    <lineage>
        <taxon>Bacteria</taxon>
        <taxon>Pseudomonadati</taxon>
        <taxon>Pseudomonadota</taxon>
        <taxon>Gammaproteobacteria</taxon>
        <taxon>Cellvibrionales</taxon>
        <taxon>Cellvibrionaceae</taxon>
        <taxon>Simiduia</taxon>
    </lineage>
</organism>
<evidence type="ECO:0000256" key="3">
    <source>
        <dbReference type="ARBA" id="ARBA00022553"/>
    </source>
</evidence>
<dbReference type="EC" id="2.7.13.3" evidence="2"/>
<feature type="transmembrane region" description="Helical" evidence="6">
    <location>
        <begin position="56"/>
        <end position="73"/>
    </location>
</feature>
<keyword evidence="3 5" id="KW-0597">Phosphoprotein</keyword>
<dbReference type="Gene3D" id="3.40.50.2300">
    <property type="match status" value="2"/>
</dbReference>
<accession>A0ABV8V1X5</accession>
<dbReference type="InterPro" id="IPR011006">
    <property type="entry name" value="CheY-like_superfamily"/>
</dbReference>
<feature type="transmembrane region" description="Helical" evidence="6">
    <location>
        <begin position="33"/>
        <end position="50"/>
    </location>
</feature>
<evidence type="ECO:0000313" key="10">
    <source>
        <dbReference type="Proteomes" id="UP001595840"/>
    </source>
</evidence>
<dbReference type="InterPro" id="IPR003661">
    <property type="entry name" value="HisK_dim/P_dom"/>
</dbReference>
<evidence type="ECO:0000256" key="6">
    <source>
        <dbReference type="SAM" id="Phobius"/>
    </source>
</evidence>
<dbReference type="InterPro" id="IPR036097">
    <property type="entry name" value="HisK_dim/P_sf"/>
</dbReference>
<dbReference type="PROSITE" id="PS50110">
    <property type="entry name" value="RESPONSE_REGULATORY"/>
    <property type="match status" value="1"/>
</dbReference>
<evidence type="ECO:0000256" key="4">
    <source>
        <dbReference type="ARBA" id="ARBA00023012"/>
    </source>
</evidence>
<evidence type="ECO:0000313" key="9">
    <source>
        <dbReference type="EMBL" id="MFC4361718.1"/>
    </source>
</evidence>
<name>A0ABV8V1X5_9GAMM</name>
<protein>
    <recommendedName>
        <fullName evidence="2">histidine kinase</fullName>
        <ecNumber evidence="2">2.7.13.3</ecNumber>
    </recommendedName>
</protein>
<keyword evidence="6" id="KW-1133">Transmembrane helix</keyword>
<keyword evidence="4" id="KW-0902">Two-component regulatory system</keyword>